<sequence>MAKSSQMFVTLMCLLLLYTSLHVHGEVDTSIRTSSILVQPARRVLQATYVPQTTITRQCNICHCSDDGDKTWYVTTCCSEAICNDPAEPSGTCTSRRISCGGCDEKTYK</sequence>
<dbReference type="Gramene" id="TraesCS3B03G0231000.1">
    <property type="protein sequence ID" value="TraesCS3B03G0231000.1.CDS"/>
    <property type="gene ID" value="TraesCS3B03G0231000"/>
</dbReference>
<keyword evidence="3" id="KW-1185">Reference proteome</keyword>
<dbReference type="Gramene" id="TraesPARA_EIv1.0_1023700.1">
    <property type="protein sequence ID" value="TraesPARA_EIv1.0_1023700.1.CDS"/>
    <property type="gene ID" value="TraesPARA_EIv1.0_1023700"/>
</dbReference>
<organism evidence="2">
    <name type="scientific">Triticum aestivum</name>
    <name type="common">Wheat</name>
    <dbReference type="NCBI Taxonomy" id="4565"/>
    <lineage>
        <taxon>Eukaryota</taxon>
        <taxon>Viridiplantae</taxon>
        <taxon>Streptophyta</taxon>
        <taxon>Embryophyta</taxon>
        <taxon>Tracheophyta</taxon>
        <taxon>Spermatophyta</taxon>
        <taxon>Magnoliopsida</taxon>
        <taxon>Liliopsida</taxon>
        <taxon>Poales</taxon>
        <taxon>Poaceae</taxon>
        <taxon>BOP clade</taxon>
        <taxon>Pooideae</taxon>
        <taxon>Triticodae</taxon>
        <taxon>Triticeae</taxon>
        <taxon>Triticinae</taxon>
        <taxon>Triticum</taxon>
    </lineage>
</organism>
<dbReference type="OMA" id="CCSEAIC"/>
<protein>
    <submittedName>
        <fullName evidence="2">Uncharacterized protein</fullName>
    </submittedName>
</protein>
<accession>A0A3B6FK32</accession>
<dbReference type="AlphaFoldDB" id="A0A3B6FK32"/>
<name>A0A3B6FK32_WHEAT</name>
<reference evidence="2" key="1">
    <citation type="submission" date="2018-08" db="EMBL/GenBank/DDBJ databases">
        <authorList>
            <person name="Rossello M."/>
        </authorList>
    </citation>
    <scope>NUCLEOTIDE SEQUENCE [LARGE SCALE GENOMIC DNA]</scope>
    <source>
        <strain evidence="2">cv. Chinese Spring</strain>
    </source>
</reference>
<evidence type="ECO:0000313" key="3">
    <source>
        <dbReference type="Proteomes" id="UP000019116"/>
    </source>
</evidence>
<dbReference type="Gramene" id="TraesCAD_scaffold_080325_01G000100.1">
    <property type="protein sequence ID" value="TraesCAD_scaffold_080325_01G000100.1"/>
    <property type="gene ID" value="TraesCAD_scaffold_080325_01G000100"/>
</dbReference>
<feature type="chain" id="PRO_5043174042" evidence="1">
    <location>
        <begin position="26"/>
        <end position="109"/>
    </location>
</feature>
<dbReference type="Gramene" id="TraesRN3B0100226900.1">
    <property type="protein sequence ID" value="TraesRN3B0100226900.1"/>
    <property type="gene ID" value="TraesRN3B0100226900"/>
</dbReference>
<reference evidence="2" key="2">
    <citation type="submission" date="2018-10" db="UniProtKB">
        <authorList>
            <consortium name="EnsemblPlants"/>
        </authorList>
    </citation>
    <scope>IDENTIFICATION</scope>
</reference>
<evidence type="ECO:0000256" key="1">
    <source>
        <dbReference type="SAM" id="SignalP"/>
    </source>
</evidence>
<keyword evidence="1" id="KW-0732">Signal</keyword>
<evidence type="ECO:0000313" key="2">
    <source>
        <dbReference type="EnsemblPlants" id="TraesCS3B02G100900.1"/>
    </source>
</evidence>
<dbReference type="SMR" id="A0A3B6FK32"/>
<proteinExistence type="predicted"/>
<feature type="signal peptide" evidence="1">
    <location>
        <begin position="1"/>
        <end position="25"/>
    </location>
</feature>
<dbReference type="Proteomes" id="UP000019116">
    <property type="component" value="Chromosome 3B"/>
</dbReference>
<dbReference type="EnsemblPlants" id="TraesCS3B02G100900.1">
    <property type="protein sequence ID" value="TraesCS3B02G100900.1"/>
    <property type="gene ID" value="TraesCS3B02G100900"/>
</dbReference>
<dbReference type="Gramene" id="TraesCS3B02G100900.1">
    <property type="protein sequence ID" value="TraesCS3B02G100900.1"/>
    <property type="gene ID" value="TraesCS3B02G100900"/>
</dbReference>